<dbReference type="AlphaFoldDB" id="A0A4P6G221"/>
<dbReference type="RefSeq" id="WP_208667587.1">
    <property type="nucleotide sequence ID" value="NZ_CP024767.1"/>
</dbReference>
<evidence type="ECO:0000313" key="1">
    <source>
        <dbReference type="EMBL" id="QAY85405.1"/>
    </source>
</evidence>
<dbReference type="EMBL" id="CP024767">
    <property type="protein sequence ID" value="QAY85405.1"/>
    <property type="molecule type" value="Genomic_DNA"/>
</dbReference>
<evidence type="ECO:0000313" key="2">
    <source>
        <dbReference type="Proteomes" id="UP000291121"/>
    </source>
</evidence>
<sequence length="368" mass="40582">MDLNEADVTPGARQVIGRVLLNGTEVPFSSFYVDSNSFYSADTFSATFPLTGMPEPMNTVLWWSQQTAIEVTISVGLIDQASVNWKTLIIGGVDKPVVSMSRFEVTVDGRDYTSKLIDTKTSEKFSNYTTSQVANMLAARHGLTPVVTPTTTSVGAITKFDHTHINDERSEWDLISYFAGMDGFQTYVVGNELHYEPALDPATTDQYLIRWVPPGELAYPMCNTTEGLDVERDLTLAKGVTVSVRSWKGGKAYTETYPNSSAKGIAPGNATPKRQVYSVVRSGLDRQAAQQLAQKLHKQITDHEMRIGCSLPGDNILMPNTIIRVEGTNSDFDQLYYADSVRRSLSFESGYTMSVTAKNHNPNSMVLP</sequence>
<dbReference type="SUPFAM" id="SSF69279">
    <property type="entry name" value="Phage tail proteins"/>
    <property type="match status" value="1"/>
</dbReference>
<organism evidence="1 2">
    <name type="scientific">Pseudomonas arsenicoxydans</name>
    <dbReference type="NCBI Taxonomy" id="702115"/>
    <lineage>
        <taxon>Bacteria</taxon>
        <taxon>Pseudomonadati</taxon>
        <taxon>Pseudomonadota</taxon>
        <taxon>Gammaproteobacteria</taxon>
        <taxon>Pseudomonadales</taxon>
        <taxon>Pseudomonadaceae</taxon>
        <taxon>Pseudomonas</taxon>
    </lineage>
</organism>
<dbReference type="Proteomes" id="UP000291121">
    <property type="component" value="Chromosome"/>
</dbReference>
<accession>A0A4P6G221</accession>
<reference evidence="1 2" key="1">
    <citation type="submission" date="2017-11" db="EMBL/GenBank/DDBJ databases">
        <title>Genome sequence of Pseudomonas arsenicoxydans ACM1.</title>
        <authorList>
            <person name="Nascimento F.X."/>
        </authorList>
    </citation>
    <scope>NUCLEOTIDE SEQUENCE [LARGE SCALE GENOMIC DNA]</scope>
    <source>
        <strain evidence="1 2">ACM1</strain>
    </source>
</reference>
<keyword evidence="2" id="KW-1185">Reference proteome</keyword>
<protein>
    <submittedName>
        <fullName evidence="1">Rhs element Vgr protein</fullName>
    </submittedName>
</protein>
<gene>
    <name evidence="1" type="ORF">CUN61_16010</name>
</gene>
<proteinExistence type="predicted"/>
<name>A0A4P6G221_9PSED</name>